<dbReference type="VEuPathDB" id="FungiDB:EYZ11_006179"/>
<keyword evidence="3" id="KW-0805">Transcription regulation</keyword>
<evidence type="ECO:0000313" key="7">
    <source>
        <dbReference type="EMBL" id="KAA8643096.1"/>
    </source>
</evidence>
<evidence type="ECO:0000256" key="5">
    <source>
        <dbReference type="ARBA" id="ARBA00023163"/>
    </source>
</evidence>
<comment type="cofactor">
    <cofactor evidence="1">
        <name>Zn(2+)</name>
        <dbReference type="ChEBI" id="CHEBI:29105"/>
    </cofactor>
</comment>
<evidence type="ECO:0000256" key="4">
    <source>
        <dbReference type="ARBA" id="ARBA00023159"/>
    </source>
</evidence>
<reference evidence="7 10" key="2">
    <citation type="submission" date="2019-08" db="EMBL/GenBank/DDBJ databases">
        <title>The genome sequence of a newly discovered highly antifungal drug resistant Aspergillus species, Aspergillus tanneri NIH 1004.</title>
        <authorList>
            <person name="Mounaud S."/>
            <person name="Singh I."/>
            <person name="Joardar V."/>
            <person name="Pakala S."/>
            <person name="Pakala S."/>
            <person name="Venepally P."/>
            <person name="Chung J.K."/>
            <person name="Losada L."/>
            <person name="Nierman W.C."/>
        </authorList>
    </citation>
    <scope>NUCLEOTIDE SEQUENCE [LARGE SCALE GENOMIC DNA]</scope>
    <source>
        <strain evidence="7 10">NIH1004</strain>
    </source>
</reference>
<dbReference type="OrthoDB" id="2447880at2759"/>
<feature type="domain" description="HTH araC/xylS-type" evidence="6">
    <location>
        <begin position="101"/>
        <end position="149"/>
    </location>
</feature>
<evidence type="ECO:0000313" key="9">
    <source>
        <dbReference type="Proteomes" id="UP000308092"/>
    </source>
</evidence>
<dbReference type="SUPFAM" id="SSF57884">
    <property type="entry name" value="Ada DNA repair protein, N-terminal domain (N-Ada 10)"/>
    <property type="match status" value="1"/>
</dbReference>
<gene>
    <name evidence="7" type="ORF">ATNIH1004_009858</name>
    <name evidence="8" type="ORF">EYZ11_006179</name>
</gene>
<evidence type="ECO:0000259" key="6">
    <source>
        <dbReference type="PROSITE" id="PS01124"/>
    </source>
</evidence>
<dbReference type="Pfam" id="PF02805">
    <property type="entry name" value="Ada_Zn_binding"/>
    <property type="match status" value="1"/>
</dbReference>
<dbReference type="Gene3D" id="3.40.10.10">
    <property type="entry name" value="DNA Methylphosphotriester Repair Domain"/>
    <property type="match status" value="1"/>
</dbReference>
<dbReference type="InterPro" id="IPR004026">
    <property type="entry name" value="Ada_DNA_repair_Zn-bd"/>
</dbReference>
<dbReference type="EMBL" id="SOSA01000213">
    <property type="protein sequence ID" value="THC94340.1"/>
    <property type="molecule type" value="Genomic_DNA"/>
</dbReference>
<dbReference type="GO" id="GO:0006281">
    <property type="term" value="P:DNA repair"/>
    <property type="evidence" value="ECO:0007669"/>
    <property type="project" value="InterPro"/>
</dbReference>
<evidence type="ECO:0000313" key="10">
    <source>
        <dbReference type="Proteomes" id="UP000324241"/>
    </source>
</evidence>
<dbReference type="GO" id="GO:0032259">
    <property type="term" value="P:methylation"/>
    <property type="evidence" value="ECO:0007669"/>
    <property type="project" value="UniProtKB-KW"/>
</dbReference>
<proteinExistence type="predicted"/>
<dbReference type="STRING" id="1220188.A0A4S3JGI7"/>
<dbReference type="EMBL" id="QUQM01000005">
    <property type="protein sequence ID" value="KAA8643096.1"/>
    <property type="molecule type" value="Genomic_DNA"/>
</dbReference>
<dbReference type="SUPFAM" id="SSF46689">
    <property type="entry name" value="Homeodomain-like"/>
    <property type="match status" value="1"/>
</dbReference>
<protein>
    <recommendedName>
        <fullName evidence="6">HTH araC/xylS-type domain-containing protein</fullName>
    </recommendedName>
</protein>
<dbReference type="GO" id="GO:0003700">
    <property type="term" value="F:DNA-binding transcription factor activity"/>
    <property type="evidence" value="ECO:0007669"/>
    <property type="project" value="InterPro"/>
</dbReference>
<reference evidence="8 9" key="1">
    <citation type="submission" date="2019-03" db="EMBL/GenBank/DDBJ databases">
        <title>The genome sequence of a newly discovered highly antifungal drug resistant Aspergillus species, Aspergillus tanneri NIH 1004.</title>
        <authorList>
            <person name="Mounaud S."/>
            <person name="Singh I."/>
            <person name="Joardar V."/>
            <person name="Pakala S."/>
            <person name="Pakala S."/>
            <person name="Venepally P."/>
            <person name="Hoover J."/>
            <person name="Nierman W."/>
            <person name="Chung J."/>
            <person name="Losada L."/>
        </authorList>
    </citation>
    <scope>NUCLEOTIDE SEQUENCE [LARGE SCALE GENOMIC DNA]</scope>
    <source>
        <strain evidence="8 9">NIH1004</strain>
    </source>
</reference>
<evidence type="ECO:0000313" key="8">
    <source>
        <dbReference type="EMBL" id="THC94340.1"/>
    </source>
</evidence>
<keyword evidence="5" id="KW-0804">Transcription</keyword>
<name>A0A4S3JGI7_9EURO</name>
<dbReference type="GO" id="GO:0008168">
    <property type="term" value="F:methyltransferase activity"/>
    <property type="evidence" value="ECO:0007669"/>
    <property type="project" value="UniProtKB-KW"/>
</dbReference>
<dbReference type="PROSITE" id="PS01124">
    <property type="entry name" value="HTH_ARAC_FAMILY_2"/>
    <property type="match status" value="1"/>
</dbReference>
<organism evidence="8 9">
    <name type="scientific">Aspergillus tanneri</name>
    <dbReference type="NCBI Taxonomy" id="1220188"/>
    <lineage>
        <taxon>Eukaryota</taxon>
        <taxon>Fungi</taxon>
        <taxon>Dikarya</taxon>
        <taxon>Ascomycota</taxon>
        <taxon>Pezizomycotina</taxon>
        <taxon>Eurotiomycetes</taxon>
        <taxon>Eurotiomycetidae</taxon>
        <taxon>Eurotiales</taxon>
        <taxon>Aspergillaceae</taxon>
        <taxon>Aspergillus</taxon>
        <taxon>Aspergillus subgen. Circumdati</taxon>
    </lineage>
</organism>
<dbReference type="GO" id="GO:0043565">
    <property type="term" value="F:sequence-specific DNA binding"/>
    <property type="evidence" value="ECO:0007669"/>
    <property type="project" value="InterPro"/>
</dbReference>
<dbReference type="GeneID" id="54332560"/>
<keyword evidence="9" id="KW-1185">Reference proteome</keyword>
<dbReference type="Proteomes" id="UP000324241">
    <property type="component" value="Unassembled WGS sequence"/>
</dbReference>
<keyword evidence="2" id="KW-0808">Transferase</keyword>
<evidence type="ECO:0000256" key="2">
    <source>
        <dbReference type="ARBA" id="ARBA00022603"/>
    </source>
</evidence>
<sequence length="271" mass="29489">MIVKKSPQKIPRLSTTSPAGLSDAARWQALVNRDAKVNSFVYAVTTTRIYCRPSCPARLARRANIRFYDTPSDAEWAGFRACKRCKPQDLQAVNSQVQLIQKTCEAIESQIRSGSKPTLRKLADQAGLTSSHFHRVFKKITGVTPSQYVTIMLNQNDGRSLDENGPVEDPAALQPAVVGACFDSLLTRGLDDTDIANGGSTERWNDFDVLIAAEAEWMPGPDMNGTCTLPMLEEDTVAADFTIPPDIISQIGIDAAAAPFLPPLAIKPIVS</sequence>
<keyword evidence="4" id="KW-0010">Activator</keyword>
<keyword evidence="2" id="KW-0489">Methyltransferase</keyword>
<dbReference type="Pfam" id="PF00165">
    <property type="entry name" value="HTH_AraC"/>
    <property type="match status" value="1"/>
</dbReference>
<dbReference type="GO" id="GO:0008270">
    <property type="term" value="F:zinc ion binding"/>
    <property type="evidence" value="ECO:0007669"/>
    <property type="project" value="InterPro"/>
</dbReference>
<accession>A0A4S3JGI7</accession>
<dbReference type="InterPro" id="IPR035451">
    <property type="entry name" value="Ada-like_dom_sf"/>
</dbReference>
<evidence type="ECO:0000256" key="3">
    <source>
        <dbReference type="ARBA" id="ARBA00023015"/>
    </source>
</evidence>
<evidence type="ECO:0000256" key="1">
    <source>
        <dbReference type="ARBA" id="ARBA00001947"/>
    </source>
</evidence>
<comment type="caution">
    <text evidence="8">The sequence shown here is derived from an EMBL/GenBank/DDBJ whole genome shotgun (WGS) entry which is preliminary data.</text>
</comment>
<dbReference type="InterPro" id="IPR018060">
    <property type="entry name" value="HTH_AraC"/>
</dbReference>
<dbReference type="Proteomes" id="UP000308092">
    <property type="component" value="Unassembled WGS sequence"/>
</dbReference>
<dbReference type="Gene3D" id="1.10.10.60">
    <property type="entry name" value="Homeodomain-like"/>
    <property type="match status" value="1"/>
</dbReference>
<dbReference type="AlphaFoldDB" id="A0A4S3JGI7"/>
<dbReference type="InterPro" id="IPR009057">
    <property type="entry name" value="Homeodomain-like_sf"/>
</dbReference>
<dbReference type="RefSeq" id="XP_033422458.1">
    <property type="nucleotide sequence ID" value="XM_033574440.1"/>
</dbReference>